<feature type="transmembrane region" description="Helical" evidence="1">
    <location>
        <begin position="359"/>
        <end position="382"/>
    </location>
</feature>
<dbReference type="Proteomes" id="UP000006265">
    <property type="component" value="Unassembled WGS sequence"/>
</dbReference>
<keyword evidence="1" id="KW-0472">Membrane</keyword>
<keyword evidence="1" id="KW-0812">Transmembrane</keyword>
<comment type="caution">
    <text evidence="2">The sequence shown here is derived from an EMBL/GenBank/DDBJ whole genome shotgun (WGS) entry which is preliminary data.</text>
</comment>
<dbReference type="eggNOG" id="COG1159">
    <property type="taxonomic scope" value="Bacteria"/>
</dbReference>
<dbReference type="EMBL" id="AMRA01000008">
    <property type="protein sequence ID" value="EKF25812.1"/>
    <property type="molecule type" value="Genomic_DNA"/>
</dbReference>
<accession>K5BHM6</accession>
<organism evidence="2 3">
    <name type="scientific">Mycolicibacterium hassiacum (strain DSM 44199 / CIP 105218 / JCM 12690 / 3849)</name>
    <name type="common">Mycobacterium hassiacum</name>
    <dbReference type="NCBI Taxonomy" id="1122247"/>
    <lineage>
        <taxon>Bacteria</taxon>
        <taxon>Bacillati</taxon>
        <taxon>Actinomycetota</taxon>
        <taxon>Actinomycetes</taxon>
        <taxon>Mycobacteriales</taxon>
        <taxon>Mycobacteriaceae</taxon>
        <taxon>Mycolicibacterium</taxon>
    </lineage>
</organism>
<feature type="transmembrane region" description="Helical" evidence="1">
    <location>
        <begin position="329"/>
        <end position="353"/>
    </location>
</feature>
<dbReference type="AlphaFoldDB" id="K5BHM6"/>
<keyword evidence="3" id="KW-1185">Reference proteome</keyword>
<feature type="non-terminal residue" evidence="2">
    <location>
        <position position="430"/>
    </location>
</feature>
<sequence>MSAPIAAADALITGALITGALGSAEPPPAPDARLVLVAGPELAGATGLAAALRERLPGCTVVEERVEEAIAGTVPAAVVFAVSAVAPLTESDCRLVDAAAADTDLVVGVVTKIDTHRGWREVLAADRELLARHDDRYRSVPWVGAAAAPDLGDPILDELVALLERRLADPDTLRRNRLRGWEVRLQRAVDAGEREVTGHRRRVAALHRDRAAELRRHRLARTEQAIALRGRLQQARVRLAHLARNRTTAMRAELAEDAAGIRRRTRDRFAAHTRDRVGAVIAAVDAAVNDELDRLAAALGLSAPPPAGPPIPPELPGPPLRSRRLEARLTMVLGAGFGLGMALMVTRLVAGLAPGMTTAGVAAGALLGLASTGWLVGVRGLLHDRAVLDRWLSDVAARLRSAVEERVASRVLAAETALAGQLAHREESER</sequence>
<evidence type="ECO:0000256" key="1">
    <source>
        <dbReference type="SAM" id="Phobius"/>
    </source>
</evidence>
<evidence type="ECO:0000313" key="3">
    <source>
        <dbReference type="Proteomes" id="UP000006265"/>
    </source>
</evidence>
<name>K5BHM6_MYCHD</name>
<gene>
    <name evidence="2" type="ORF">C731_0199</name>
</gene>
<protein>
    <submittedName>
        <fullName evidence="2">Uncharacterized protein</fullName>
    </submittedName>
</protein>
<proteinExistence type="predicted"/>
<dbReference type="STRING" id="1122247.GCA_000379865_01910"/>
<evidence type="ECO:0000313" key="2">
    <source>
        <dbReference type="EMBL" id="EKF25812.1"/>
    </source>
</evidence>
<dbReference type="RefSeq" id="WP_005623484.1">
    <property type="nucleotide sequence ID" value="NZ_AMRA01000008.1"/>
</dbReference>
<reference evidence="2 3" key="1">
    <citation type="journal article" date="2012" name="J. Bacteriol.">
        <title>Genome sequence of Mycobacterium hassiacum DSM 44199, a rare source of heat-stable mycobacterial proteins.</title>
        <authorList>
            <person name="Tiago I."/>
            <person name="Maranha A."/>
            <person name="Mendes V."/>
            <person name="Alarico S."/>
            <person name="Moynihan P.J."/>
            <person name="Clarke A.J."/>
            <person name="Macedo-Ribeiro S."/>
            <person name="Pereira P.J."/>
            <person name="Empadinhas N."/>
        </authorList>
    </citation>
    <scope>NUCLEOTIDE SEQUENCE [LARGE SCALE GENOMIC DNA]</scope>
    <source>
        <strain evidence="3">DSM 44199 / CIP 105218 / JCM 12690 / 3849</strain>
    </source>
</reference>
<keyword evidence="1" id="KW-1133">Transmembrane helix</keyword>